<organism evidence="2 5">
    <name type="scientific">Biomphalaria glabrata</name>
    <name type="common">Bloodfluke planorb</name>
    <name type="synonym">Freshwater snail</name>
    <dbReference type="NCBI Taxonomy" id="6526"/>
    <lineage>
        <taxon>Eukaryota</taxon>
        <taxon>Metazoa</taxon>
        <taxon>Spiralia</taxon>
        <taxon>Lophotrochozoa</taxon>
        <taxon>Mollusca</taxon>
        <taxon>Gastropoda</taxon>
        <taxon>Heterobranchia</taxon>
        <taxon>Euthyneura</taxon>
        <taxon>Panpulmonata</taxon>
        <taxon>Hygrophila</taxon>
        <taxon>Lymnaeoidea</taxon>
        <taxon>Planorbidae</taxon>
        <taxon>Biomphalaria</taxon>
    </lineage>
</organism>
<gene>
    <name evidence="3 4 5 6" type="primary">LOC106070740</name>
</gene>
<dbReference type="RefSeq" id="XP_055890264.1">
    <property type="nucleotide sequence ID" value="XM_056034289.1"/>
</dbReference>
<sequence>MSSVTAHSGYIKTWLAQDCTISPQTLLKECYQGIVNLHTAFIHLDRAGNHLVECLALGLQNTPYKSVGSLLTERLSSVFSLAVSSNNVSILKEMEAMLVDIQNSDQQLFQSPSYGQILCHISLLLMKLKKQYFALCNTKIIEVIHSLLSLNGEDEVTKLVFKLGLADGQDPQKKSNASLPSSPWGSPKMRKDRNTVKNPTGAGFRILSFFEKKTSHGRKGESEDMKSQLKEQVPSVPSVTSSHDNQTFLTSSQVVVSPDSLTESQFNNDDTCHMLLSRDSEHFQSSGMKPELATEEELESVINLLSGMGCVSVSSMQALPEIVPPQGPMQLTVPQIYCRPSPSSDTQVDDLKTQKSQIHRRSEGCLDLSSVSRNFWPHQQHHHHRASLPSVQIFSATGQKSGFDTPSPAPSYVCDLPSPQSAKDQPSPEYLRVDPPSPFRSHYANTLGVGLVVGPNMLSPLQWVTGSTGGEVSQSRPWSTCDGVSPLSTGSGVQDCSDLSDDSSIEEQFFAVGKDLSDVIYSKDGSSDEDHPGPIKTHSPWQAGFLNRSSEAIQGLTSDFLEPPDMYNIHRPIQMQWSDPLSSRSLWANMPQDTTKNKTSQSMQGFGGVE</sequence>
<dbReference type="RefSeq" id="XP_055890265.1">
    <property type="nucleotide sequence ID" value="XM_056034290.1"/>
</dbReference>
<feature type="region of interest" description="Disordered" evidence="1">
    <location>
        <begin position="584"/>
        <end position="610"/>
    </location>
</feature>
<feature type="compositionally biased region" description="Polar residues" evidence="1">
    <location>
        <begin position="174"/>
        <end position="184"/>
    </location>
</feature>
<dbReference type="GeneID" id="106070740"/>
<evidence type="ECO:0000313" key="2">
    <source>
        <dbReference type="Proteomes" id="UP001165740"/>
    </source>
</evidence>
<dbReference type="AlphaFoldDB" id="A0A9W3ASS4"/>
<keyword evidence="2" id="KW-1185">Reference proteome</keyword>
<evidence type="ECO:0000313" key="5">
    <source>
        <dbReference type="RefSeq" id="XP_055890264.1"/>
    </source>
</evidence>
<reference evidence="3 4" key="1">
    <citation type="submission" date="2025-04" db="UniProtKB">
        <authorList>
            <consortium name="RefSeq"/>
        </authorList>
    </citation>
    <scope>IDENTIFICATION</scope>
</reference>
<dbReference type="RefSeq" id="XP_055890263.1">
    <property type="nucleotide sequence ID" value="XM_056034288.1"/>
</dbReference>
<evidence type="ECO:0000313" key="4">
    <source>
        <dbReference type="RefSeq" id="XP_055890263.1"/>
    </source>
</evidence>
<dbReference type="OMA" id="PENHTHI"/>
<feature type="compositionally biased region" description="Polar residues" evidence="1">
    <location>
        <begin position="584"/>
        <end position="604"/>
    </location>
</feature>
<name>A0A9W3ASS4_BIOGL</name>
<proteinExistence type="predicted"/>
<evidence type="ECO:0000313" key="6">
    <source>
        <dbReference type="RefSeq" id="XP_055890265.1"/>
    </source>
</evidence>
<dbReference type="OrthoDB" id="6086695at2759"/>
<evidence type="ECO:0000256" key="1">
    <source>
        <dbReference type="SAM" id="MobiDB-lite"/>
    </source>
</evidence>
<evidence type="ECO:0000313" key="3">
    <source>
        <dbReference type="RefSeq" id="XP_055890262.1"/>
    </source>
</evidence>
<accession>A0A9W3ASS4</accession>
<protein>
    <submittedName>
        <fullName evidence="3 4">Uncharacterized protein LOC106070740 isoform X1</fullName>
    </submittedName>
</protein>
<dbReference type="RefSeq" id="XP_055890262.1">
    <property type="nucleotide sequence ID" value="XM_056034287.1"/>
</dbReference>
<feature type="region of interest" description="Disordered" evidence="1">
    <location>
        <begin position="169"/>
        <end position="200"/>
    </location>
</feature>
<dbReference type="Proteomes" id="UP001165740">
    <property type="component" value="Chromosome 7"/>
</dbReference>